<protein>
    <submittedName>
        <fullName evidence="3">DNA processing protein DprA</fullName>
    </submittedName>
</protein>
<dbReference type="OrthoDB" id="9785707at2"/>
<name>A0A5C8PJG5_9HYPH</name>
<keyword evidence="4" id="KW-1185">Reference proteome</keyword>
<proteinExistence type="inferred from homology"/>
<comment type="caution">
    <text evidence="3">The sequence shown here is derived from an EMBL/GenBank/DDBJ whole genome shotgun (WGS) entry which is preliminary data.</text>
</comment>
<dbReference type="Gene3D" id="3.40.50.450">
    <property type="match status" value="1"/>
</dbReference>
<accession>A0A5C8PJG5</accession>
<dbReference type="PANTHER" id="PTHR43022:SF1">
    <property type="entry name" value="PROTEIN SMF"/>
    <property type="match status" value="1"/>
</dbReference>
<dbReference type="Proteomes" id="UP000321638">
    <property type="component" value="Unassembled WGS sequence"/>
</dbReference>
<sequence length="232" mass="24603">MAARYAPPADWKQTSLGSLLDGTGRGLQPASGRKTRAGERTVFVAGDVALLRLACVSVIGSRRVSAAGEETARTLARALVADGIVVMSGLADGVDSAAMKAAIEAGGRTVGVIGTPLDKAYPAANARLQERVYREHLLVSQFASGAQVRPGNFPARNKLMCALSDASVIVEAADGSGTLHQADECVRLGRWLFVARAVLDDRTLTWPAKYAAYERFVALENASQILEHVRTR</sequence>
<dbReference type="Pfam" id="PF02481">
    <property type="entry name" value="DNA_processg_A"/>
    <property type="match status" value="1"/>
</dbReference>
<organism evidence="3 4">
    <name type="scientific">Vineibacter terrae</name>
    <dbReference type="NCBI Taxonomy" id="2586908"/>
    <lineage>
        <taxon>Bacteria</taxon>
        <taxon>Pseudomonadati</taxon>
        <taxon>Pseudomonadota</taxon>
        <taxon>Alphaproteobacteria</taxon>
        <taxon>Hyphomicrobiales</taxon>
        <taxon>Vineibacter</taxon>
    </lineage>
</organism>
<dbReference type="PANTHER" id="PTHR43022">
    <property type="entry name" value="PROTEIN SMF"/>
    <property type="match status" value="1"/>
</dbReference>
<dbReference type="InterPro" id="IPR003488">
    <property type="entry name" value="DprA"/>
</dbReference>
<evidence type="ECO:0000313" key="3">
    <source>
        <dbReference type="EMBL" id="TXL73396.1"/>
    </source>
</evidence>
<feature type="domain" description="Smf/DprA SLOG" evidence="2">
    <location>
        <begin position="41"/>
        <end position="200"/>
    </location>
</feature>
<gene>
    <name evidence="3" type="ORF">FHP25_20895</name>
</gene>
<dbReference type="SUPFAM" id="SSF102405">
    <property type="entry name" value="MCP/YpsA-like"/>
    <property type="match status" value="1"/>
</dbReference>
<comment type="similarity">
    <text evidence="1">Belongs to the DprA/Smf family.</text>
</comment>
<dbReference type="InterPro" id="IPR057666">
    <property type="entry name" value="DrpA_SLOG"/>
</dbReference>
<dbReference type="EMBL" id="VDUZ01000025">
    <property type="protein sequence ID" value="TXL73396.1"/>
    <property type="molecule type" value="Genomic_DNA"/>
</dbReference>
<dbReference type="GO" id="GO:0009294">
    <property type="term" value="P:DNA-mediated transformation"/>
    <property type="evidence" value="ECO:0007669"/>
    <property type="project" value="InterPro"/>
</dbReference>
<dbReference type="AlphaFoldDB" id="A0A5C8PJG5"/>
<reference evidence="3 4" key="1">
    <citation type="submission" date="2019-06" db="EMBL/GenBank/DDBJ databases">
        <title>New taxonomy in bacterial strain CC-CFT640, isolated from vineyard.</title>
        <authorList>
            <person name="Lin S.-Y."/>
            <person name="Tsai C.-F."/>
            <person name="Young C.-C."/>
        </authorList>
    </citation>
    <scope>NUCLEOTIDE SEQUENCE [LARGE SCALE GENOMIC DNA]</scope>
    <source>
        <strain evidence="3 4">CC-CFT640</strain>
    </source>
</reference>
<evidence type="ECO:0000313" key="4">
    <source>
        <dbReference type="Proteomes" id="UP000321638"/>
    </source>
</evidence>
<evidence type="ECO:0000256" key="1">
    <source>
        <dbReference type="ARBA" id="ARBA00006525"/>
    </source>
</evidence>
<evidence type="ECO:0000259" key="2">
    <source>
        <dbReference type="Pfam" id="PF02481"/>
    </source>
</evidence>